<evidence type="ECO:0000313" key="2">
    <source>
        <dbReference type="Proteomes" id="UP001324993"/>
    </source>
</evidence>
<dbReference type="EMBL" id="CP138858">
    <property type="protein sequence ID" value="WPJ96768.1"/>
    <property type="molecule type" value="Genomic_DNA"/>
</dbReference>
<accession>A0ABZ0RMW4</accession>
<keyword evidence="2" id="KW-1185">Reference proteome</keyword>
<reference evidence="1 2" key="1">
    <citation type="submission" date="2023-11" db="EMBL/GenBank/DDBJ databases">
        <title>Coraliomargarita sp. nov., isolated from marine algae.</title>
        <authorList>
            <person name="Lee J.K."/>
            <person name="Baek J.H."/>
            <person name="Kim J.M."/>
            <person name="Choi D.G."/>
            <person name="Jeon C.O."/>
        </authorList>
    </citation>
    <scope>NUCLEOTIDE SEQUENCE [LARGE SCALE GENOMIC DNA]</scope>
    <source>
        <strain evidence="1 2">J2-16</strain>
    </source>
</reference>
<evidence type="ECO:0000313" key="1">
    <source>
        <dbReference type="EMBL" id="WPJ96768.1"/>
    </source>
</evidence>
<sequence>MALGPVLNARSDTFTIRVYGDSIHPVSAEKVSVLCEAVVQRLPEYVDANEAATKAADQLTSSLNKKFGRRFVIRSFRWLDSASI</sequence>
<organism evidence="1 2">
    <name type="scientific">Coraliomargarita algicola</name>
    <dbReference type="NCBI Taxonomy" id="3092156"/>
    <lineage>
        <taxon>Bacteria</taxon>
        <taxon>Pseudomonadati</taxon>
        <taxon>Verrucomicrobiota</taxon>
        <taxon>Opitutia</taxon>
        <taxon>Puniceicoccales</taxon>
        <taxon>Coraliomargaritaceae</taxon>
        <taxon>Coraliomargarita</taxon>
    </lineage>
</organism>
<proteinExistence type="predicted"/>
<dbReference type="Proteomes" id="UP001324993">
    <property type="component" value="Chromosome"/>
</dbReference>
<name>A0ABZ0RMW4_9BACT</name>
<dbReference type="RefSeq" id="WP_319833625.1">
    <property type="nucleotide sequence ID" value="NZ_CP138858.1"/>
</dbReference>
<protein>
    <submittedName>
        <fullName evidence="1">Uncharacterized protein</fullName>
    </submittedName>
</protein>
<gene>
    <name evidence="1" type="ORF">SH580_03490</name>
</gene>